<dbReference type="PANTHER" id="PTHR30606:SF9">
    <property type="entry name" value="LIPID A BIOSYNTHESIS LAUROYLTRANSFERASE"/>
    <property type="match status" value="1"/>
</dbReference>
<comment type="caution">
    <text evidence="8">The sequence shown here is derived from an EMBL/GenBank/DDBJ whole genome shotgun (WGS) entry which is preliminary data.</text>
</comment>
<evidence type="ECO:0000256" key="1">
    <source>
        <dbReference type="ARBA" id="ARBA00004533"/>
    </source>
</evidence>
<dbReference type="GO" id="GO:0016746">
    <property type="term" value="F:acyltransferase activity"/>
    <property type="evidence" value="ECO:0007669"/>
    <property type="project" value="UniProtKB-KW"/>
</dbReference>
<dbReference type="RefSeq" id="WP_237977856.1">
    <property type="nucleotide sequence ID" value="NZ_JAKNCT010000002.1"/>
</dbReference>
<accession>A0ABS9MNK7</accession>
<evidence type="ECO:0000313" key="8">
    <source>
        <dbReference type="EMBL" id="MCG5030200.1"/>
    </source>
</evidence>
<feature type="chain" id="PRO_5047055514" evidence="7">
    <location>
        <begin position="29"/>
        <end position="294"/>
    </location>
</feature>
<evidence type="ECO:0000256" key="2">
    <source>
        <dbReference type="ARBA" id="ARBA00022475"/>
    </source>
</evidence>
<keyword evidence="2" id="KW-1003">Cell membrane</keyword>
<evidence type="ECO:0000256" key="6">
    <source>
        <dbReference type="ARBA" id="ARBA00023315"/>
    </source>
</evidence>
<keyword evidence="9" id="KW-1185">Reference proteome</keyword>
<dbReference type="EMBL" id="JAKNCT010000002">
    <property type="protein sequence ID" value="MCG5030200.1"/>
    <property type="molecule type" value="Genomic_DNA"/>
</dbReference>
<name>A0ABS9MNK7_9BURK</name>
<evidence type="ECO:0000256" key="3">
    <source>
        <dbReference type="ARBA" id="ARBA00022519"/>
    </source>
</evidence>
<dbReference type="CDD" id="cd07984">
    <property type="entry name" value="LPLAT_LABLAT-like"/>
    <property type="match status" value="1"/>
</dbReference>
<dbReference type="PIRSF" id="PIRSF026649">
    <property type="entry name" value="MsbB"/>
    <property type="match status" value="1"/>
</dbReference>
<organism evidence="8 9">
    <name type="scientific">Mesosutterella porci</name>
    <dbReference type="NCBI Taxonomy" id="2915351"/>
    <lineage>
        <taxon>Bacteria</taxon>
        <taxon>Pseudomonadati</taxon>
        <taxon>Pseudomonadota</taxon>
        <taxon>Betaproteobacteria</taxon>
        <taxon>Burkholderiales</taxon>
        <taxon>Sutterellaceae</taxon>
        <taxon>Mesosutterella</taxon>
    </lineage>
</organism>
<dbReference type="Pfam" id="PF03279">
    <property type="entry name" value="Lip_A_acyltrans"/>
    <property type="match status" value="1"/>
</dbReference>
<feature type="signal peptide" evidence="7">
    <location>
        <begin position="1"/>
        <end position="28"/>
    </location>
</feature>
<dbReference type="Proteomes" id="UP001297600">
    <property type="component" value="Unassembled WGS sequence"/>
</dbReference>
<evidence type="ECO:0000313" key="9">
    <source>
        <dbReference type="Proteomes" id="UP001297600"/>
    </source>
</evidence>
<keyword evidence="7" id="KW-0732">Signal</keyword>
<proteinExistence type="predicted"/>
<keyword evidence="4" id="KW-0808">Transferase</keyword>
<reference evidence="8 9" key="1">
    <citation type="submission" date="2022-02" db="EMBL/GenBank/DDBJ databases">
        <title>Mesosutterella porci, a novel member of the family Sutterellaceae from pig feces.</title>
        <authorList>
            <person name="Wylensek D."/>
            <person name="Clavel T."/>
        </authorList>
    </citation>
    <scope>NUCLEOTIDE SEQUENCE [LARGE SCALE GENOMIC DNA]</scope>
    <source>
        <strain evidence="9">oilRF-744-wt-GAM-9</strain>
    </source>
</reference>
<evidence type="ECO:0000256" key="7">
    <source>
        <dbReference type="SAM" id="SignalP"/>
    </source>
</evidence>
<gene>
    <name evidence="8" type="ORF">MAF45_01850</name>
</gene>
<keyword evidence="5" id="KW-0472">Membrane</keyword>
<evidence type="ECO:0000256" key="5">
    <source>
        <dbReference type="ARBA" id="ARBA00023136"/>
    </source>
</evidence>
<comment type="subcellular location">
    <subcellularLocation>
        <location evidence="1">Cell inner membrane</location>
    </subcellularLocation>
</comment>
<dbReference type="PANTHER" id="PTHR30606">
    <property type="entry name" value="LIPID A BIOSYNTHESIS LAUROYL ACYLTRANSFERASE"/>
    <property type="match status" value="1"/>
</dbReference>
<keyword evidence="3" id="KW-0997">Cell inner membrane</keyword>
<protein>
    <submittedName>
        <fullName evidence="8">Lysophospholipid acyltransferase family protein</fullName>
    </submittedName>
</protein>
<keyword evidence="6 8" id="KW-0012">Acyltransferase</keyword>
<dbReference type="InterPro" id="IPR004960">
    <property type="entry name" value="LipA_acyltrans"/>
</dbReference>
<sequence length="294" mass="33678">MDKFYFYTAKLCIRLLCLLSGTSVRTRAALGKLLGNVLWLAVPKRRHIALTNLKLCMPELSEKQRRDLALRTYQNAGRAALDHAVLWKGSREEVQRLVRFEGLELVTDPTNRPLIVVSPHFLGLEAAGIAFNTYVRGVSLYQKQANAAWDEACLKGRLRFSNPVLIPKSGHSDLRPVIRAMRQGLPFYYLPDMDHGRKNSVFVPFFGVQAATIPMVSRLARLTGAAVLWCVAEMTAEGYTVHLKRMEEFPTRDYVADTARINRELEGWIRRFPDQYLWTHRRFKTRPEGEPSVY</sequence>
<evidence type="ECO:0000256" key="4">
    <source>
        <dbReference type="ARBA" id="ARBA00022679"/>
    </source>
</evidence>